<proteinExistence type="predicted"/>
<evidence type="ECO:0000313" key="2">
    <source>
        <dbReference type="Proteomes" id="UP000264006"/>
    </source>
</evidence>
<keyword evidence="2" id="KW-1185">Reference proteome</keyword>
<name>A0A346Y527_9ACTN</name>
<organism evidence="1 2">
    <name type="scientific">Euzebya pacifica</name>
    <dbReference type="NCBI Taxonomy" id="1608957"/>
    <lineage>
        <taxon>Bacteria</taxon>
        <taxon>Bacillati</taxon>
        <taxon>Actinomycetota</taxon>
        <taxon>Nitriliruptoria</taxon>
        <taxon>Euzebyales</taxon>
    </lineage>
</organism>
<dbReference type="RefSeq" id="WP_164710977.1">
    <property type="nucleotide sequence ID" value="NZ_CP031165.1"/>
</dbReference>
<dbReference type="Proteomes" id="UP000264006">
    <property type="component" value="Chromosome"/>
</dbReference>
<reference evidence="1 2" key="1">
    <citation type="submission" date="2018-09" db="EMBL/GenBank/DDBJ databases">
        <title>Complete genome sequence of Euzebya sp. DY32-46 isolated from seawater of Pacific Ocean.</title>
        <authorList>
            <person name="Xu L."/>
            <person name="Wu Y.-H."/>
            <person name="Xu X.-W."/>
        </authorList>
    </citation>
    <scope>NUCLEOTIDE SEQUENCE [LARGE SCALE GENOMIC DNA]</scope>
    <source>
        <strain evidence="1 2">DY32-46</strain>
    </source>
</reference>
<evidence type="ECO:0000313" key="1">
    <source>
        <dbReference type="EMBL" id="AXV09574.1"/>
    </source>
</evidence>
<sequence length="135" mass="14437">MSDPAVELDRAALRRFLRERYPFVAETDHGPQAVAAGECDRCGHEPRMVQPCGPPPADLSGPATPDWALGRRCAVAAGVEGWCDGHADEAAEAIAWLQALPVEADDIARLWWIATGEVRATPDAARRARALLAGS</sequence>
<protein>
    <submittedName>
        <fullName evidence="1">Uncharacterized protein</fullName>
    </submittedName>
</protein>
<gene>
    <name evidence="1" type="ORF">DVS28_a4917</name>
</gene>
<accession>A0A346Y527</accession>
<dbReference type="EMBL" id="CP031165">
    <property type="protein sequence ID" value="AXV09574.1"/>
    <property type="molecule type" value="Genomic_DNA"/>
</dbReference>
<dbReference type="KEGG" id="euz:DVS28_a4917"/>
<dbReference type="AlphaFoldDB" id="A0A346Y527"/>